<reference evidence="3 4" key="1">
    <citation type="submission" date="2024-10" db="EMBL/GenBank/DDBJ databases">
        <title>The Natural Products Discovery Center: Release of the First 8490 Sequenced Strains for Exploring Actinobacteria Biosynthetic Diversity.</title>
        <authorList>
            <person name="Kalkreuter E."/>
            <person name="Kautsar S.A."/>
            <person name="Yang D."/>
            <person name="Bader C.D."/>
            <person name="Teijaro C.N."/>
            <person name="Fluegel L."/>
            <person name="Davis C.M."/>
            <person name="Simpson J.R."/>
            <person name="Lauterbach L."/>
            <person name="Steele A.D."/>
            <person name="Gui C."/>
            <person name="Meng S."/>
            <person name="Li G."/>
            <person name="Viehrig K."/>
            <person name="Ye F."/>
            <person name="Su P."/>
            <person name="Kiefer A.F."/>
            <person name="Nichols A."/>
            <person name="Cepeda A.J."/>
            <person name="Yan W."/>
            <person name="Fan B."/>
            <person name="Jiang Y."/>
            <person name="Adhikari A."/>
            <person name="Zheng C.-J."/>
            <person name="Schuster L."/>
            <person name="Cowan T.M."/>
            <person name="Smanski M.J."/>
            <person name="Chevrette M.G."/>
            <person name="De Carvalho L.P.S."/>
            <person name="Shen B."/>
        </authorList>
    </citation>
    <scope>NUCLEOTIDE SEQUENCE [LARGE SCALE GENOMIC DNA]</scope>
    <source>
        <strain evidence="3 4">NPDC020568</strain>
    </source>
</reference>
<evidence type="ECO:0000313" key="4">
    <source>
        <dbReference type="Proteomes" id="UP001611263"/>
    </source>
</evidence>
<accession>A0ABW7THL1</accession>
<dbReference type="InterPro" id="IPR055568">
    <property type="entry name" value="DUF7144"/>
</dbReference>
<sequence length="148" mass="16361">MAQSVETGYENRSREQRIAGGASFGAAVVLVAVGIAEFFQGLSAVATDDIFVQGQNYVYEFDFTAWGWLHLVLGVVMVLVGATLFTGARWARIGAIVLAALSMLANFMWLPYYPWWSIVLIALNVVVIWAVSTWEPTRTRGDAFAHRQ</sequence>
<comment type="caution">
    <text evidence="3">The sequence shown here is derived from an EMBL/GenBank/DDBJ whole genome shotgun (WGS) entry which is preliminary data.</text>
</comment>
<dbReference type="RefSeq" id="WP_051157430.1">
    <property type="nucleotide sequence ID" value="NZ_JBIRUQ010000001.1"/>
</dbReference>
<name>A0ABW7THL1_9NOCA</name>
<feature type="transmembrane region" description="Helical" evidence="1">
    <location>
        <begin position="115"/>
        <end position="134"/>
    </location>
</feature>
<feature type="transmembrane region" description="Helical" evidence="1">
    <location>
        <begin position="21"/>
        <end position="45"/>
    </location>
</feature>
<evidence type="ECO:0000313" key="3">
    <source>
        <dbReference type="EMBL" id="MFI1460511.1"/>
    </source>
</evidence>
<feature type="transmembrane region" description="Helical" evidence="1">
    <location>
        <begin position="90"/>
        <end position="109"/>
    </location>
</feature>
<feature type="transmembrane region" description="Helical" evidence="1">
    <location>
        <begin position="65"/>
        <end position="85"/>
    </location>
</feature>
<dbReference type="Proteomes" id="UP001611263">
    <property type="component" value="Unassembled WGS sequence"/>
</dbReference>
<protein>
    <recommendedName>
        <fullName evidence="2">DUF7144 domain-containing protein</fullName>
    </recommendedName>
</protein>
<keyword evidence="1" id="KW-0472">Membrane</keyword>
<organism evidence="3 4">
    <name type="scientific">Nocardia carnea</name>
    <dbReference type="NCBI Taxonomy" id="37328"/>
    <lineage>
        <taxon>Bacteria</taxon>
        <taxon>Bacillati</taxon>
        <taxon>Actinomycetota</taxon>
        <taxon>Actinomycetes</taxon>
        <taxon>Mycobacteriales</taxon>
        <taxon>Nocardiaceae</taxon>
        <taxon>Nocardia</taxon>
    </lineage>
</organism>
<evidence type="ECO:0000256" key="1">
    <source>
        <dbReference type="SAM" id="Phobius"/>
    </source>
</evidence>
<keyword evidence="1" id="KW-1133">Transmembrane helix</keyword>
<gene>
    <name evidence="3" type="ORF">ACH4WX_07290</name>
</gene>
<keyword evidence="4" id="KW-1185">Reference proteome</keyword>
<dbReference type="GeneID" id="93504954"/>
<evidence type="ECO:0000259" key="2">
    <source>
        <dbReference type="Pfam" id="PF23636"/>
    </source>
</evidence>
<proteinExistence type="predicted"/>
<keyword evidence="1" id="KW-0812">Transmembrane</keyword>
<dbReference type="Pfam" id="PF23636">
    <property type="entry name" value="DUF7144"/>
    <property type="match status" value="1"/>
</dbReference>
<dbReference type="EMBL" id="JBIRUQ010000001">
    <property type="protein sequence ID" value="MFI1460511.1"/>
    <property type="molecule type" value="Genomic_DNA"/>
</dbReference>
<feature type="domain" description="DUF7144" evidence="2">
    <location>
        <begin position="25"/>
        <end position="135"/>
    </location>
</feature>